<dbReference type="RefSeq" id="WP_358359980.1">
    <property type="nucleotide sequence ID" value="NZ_JBEZFP010000097.1"/>
</dbReference>
<keyword evidence="3" id="KW-1185">Reference proteome</keyword>
<dbReference type="NCBIfam" id="TIGR01409">
    <property type="entry name" value="TAT_signal_seq"/>
    <property type="match status" value="1"/>
</dbReference>
<accession>A0ABV3DPL7</accession>
<dbReference type="Gene3D" id="3.50.50.60">
    <property type="entry name" value="FAD/NAD(P)-binding domain"/>
    <property type="match status" value="1"/>
</dbReference>
<reference evidence="2 3" key="1">
    <citation type="submission" date="2024-06" db="EMBL/GenBank/DDBJ databases">
        <title>The Natural Products Discovery Center: Release of the First 8490 Sequenced Strains for Exploring Actinobacteria Biosynthetic Diversity.</title>
        <authorList>
            <person name="Kalkreuter E."/>
            <person name="Kautsar S.A."/>
            <person name="Yang D."/>
            <person name="Bader C.D."/>
            <person name="Teijaro C.N."/>
            <person name="Fluegel L."/>
            <person name="Davis C.M."/>
            <person name="Simpson J.R."/>
            <person name="Lauterbach L."/>
            <person name="Steele A.D."/>
            <person name="Gui C."/>
            <person name="Meng S."/>
            <person name="Li G."/>
            <person name="Viehrig K."/>
            <person name="Ye F."/>
            <person name="Su P."/>
            <person name="Kiefer A.F."/>
            <person name="Nichols A."/>
            <person name="Cepeda A.J."/>
            <person name="Yan W."/>
            <person name="Fan B."/>
            <person name="Jiang Y."/>
            <person name="Adhikari A."/>
            <person name="Zheng C.-J."/>
            <person name="Schuster L."/>
            <person name="Cowan T.M."/>
            <person name="Smanski M.J."/>
            <person name="Chevrette M.G."/>
            <person name="De Carvalho L.P.S."/>
            <person name="Shen B."/>
        </authorList>
    </citation>
    <scope>NUCLEOTIDE SEQUENCE [LARGE SCALE GENOMIC DNA]</scope>
    <source>
        <strain evidence="2 3">NPDC048946</strain>
    </source>
</reference>
<dbReference type="PROSITE" id="PS51318">
    <property type="entry name" value="TAT"/>
    <property type="match status" value="1"/>
</dbReference>
<evidence type="ECO:0000313" key="2">
    <source>
        <dbReference type="EMBL" id="MEU8137701.1"/>
    </source>
</evidence>
<gene>
    <name evidence="2" type="ORF">AB0C36_29830</name>
</gene>
<feature type="compositionally biased region" description="Gly residues" evidence="1">
    <location>
        <begin position="47"/>
        <end position="72"/>
    </location>
</feature>
<sequence>MSRFSDRELGMDRKITRRDFLDGVALSAAVVAASAAFPSVASASSGGSHGRPGNGGPGNGGGNGHGGNGGSGKPYPPTQTGLRGQQAGAYDVAHAVRDGAFTPGRITELRETYDLVVVGGGLSGLAAAHFYRKAAGSRARILILDALDDFGGHARRNEFHVGRTMLLSNGGTVNLDTPSTWNRAAYDLVTKDLGIDLKGLEATVKSDAYTPYGLRSATLFNSERWGKDQLVIRESGESWASFAQKLPMSAASKAALVRLYSTTEDFYPGLTDAQKKEILARTPYETYLREKIGMDDDALAVMRRGTNGLWGVDVDRVSSADAWATGQPGFGGLNLAHTPWPGAGFTPLMHLAETDEDGNFYFPEGNASVARLLVNKLVPHAFEENRLDWRKIPTAHARYDRLDHPDSDVRIRLSSTAFDVRNDGRRGAVVSYSQGGRSYRVRTKGVVMACWNSVASYVMPELKADQIEAMRYGVKVPLVYTRVALRDWRAFAAARVRNVSTPTRFFSSFGLPTVTDIGDFTMPHQPELPTVISLSATPNSPGLKCRDQHKAGRRTLIRMPFEDFEREIRDSMTRALGSYGFDPGRDITAITVNRWAHGYAYEYNSLDDPALFGPEEQRPYAKARRPVGRIAIANSDAEAFGYTHAAFDAAYRAVRHLL</sequence>
<evidence type="ECO:0000313" key="3">
    <source>
        <dbReference type="Proteomes" id="UP001551482"/>
    </source>
</evidence>
<dbReference type="Proteomes" id="UP001551482">
    <property type="component" value="Unassembled WGS sequence"/>
</dbReference>
<evidence type="ECO:0000256" key="1">
    <source>
        <dbReference type="SAM" id="MobiDB-lite"/>
    </source>
</evidence>
<protein>
    <submittedName>
        <fullName evidence="2">NAD(P)-binding protein</fullName>
    </submittedName>
</protein>
<comment type="caution">
    <text evidence="2">The sequence shown here is derived from an EMBL/GenBank/DDBJ whole genome shotgun (WGS) entry which is preliminary data.</text>
</comment>
<dbReference type="EMBL" id="JBEZFP010000097">
    <property type="protein sequence ID" value="MEU8137701.1"/>
    <property type="molecule type" value="Genomic_DNA"/>
</dbReference>
<organism evidence="2 3">
    <name type="scientific">Streptodolium elevatio</name>
    <dbReference type="NCBI Taxonomy" id="3157996"/>
    <lineage>
        <taxon>Bacteria</taxon>
        <taxon>Bacillati</taxon>
        <taxon>Actinomycetota</taxon>
        <taxon>Actinomycetes</taxon>
        <taxon>Kitasatosporales</taxon>
        <taxon>Streptomycetaceae</taxon>
        <taxon>Streptodolium</taxon>
    </lineage>
</organism>
<feature type="region of interest" description="Disordered" evidence="1">
    <location>
        <begin position="41"/>
        <end position="87"/>
    </location>
</feature>
<dbReference type="Pfam" id="PF13450">
    <property type="entry name" value="NAD_binding_8"/>
    <property type="match status" value="1"/>
</dbReference>
<proteinExistence type="predicted"/>
<name>A0ABV3DPL7_9ACTN</name>
<dbReference type="InterPro" id="IPR036188">
    <property type="entry name" value="FAD/NAD-bd_sf"/>
</dbReference>
<dbReference type="SUPFAM" id="SSF51905">
    <property type="entry name" value="FAD/NAD(P)-binding domain"/>
    <property type="match status" value="1"/>
</dbReference>
<dbReference type="InterPro" id="IPR006311">
    <property type="entry name" value="TAT_signal"/>
</dbReference>
<dbReference type="InterPro" id="IPR019546">
    <property type="entry name" value="TAT_signal_bac_arc"/>
</dbReference>